<dbReference type="InterPro" id="IPR007111">
    <property type="entry name" value="NACHT_NTPase"/>
</dbReference>
<sequence>MVPPAAVLHYWTPARSRMVKTDQAPAVNPDGRFNQSPNHHNNQPFGFEPRQSNTTSATLTSFSIKAHVRFILMATVEASTPVADTGLTILSDPTDAVIDIVFVHGLQGHPQNTWTYRSRPARSQSGRDLSPSTVSKIDKKRFSGLSSKLGKRKYLEPGLSEEVQVDQADCKGEERGQEKDVFWPRDLLKNDFPKARIMTFGYNTNISQGYHAAHQGNIFTHARNLLYDLEAKRRKAADRDLVFIAHSLGGILVKEVLRRSETDPDAKIKKVFTSTTGVFFFGTPHRGSGDWASFGEGVAGVASRLLGVDTNSQVIHALVPSGPELELCRESFTTQWVQRGDSLVIVPPDSSSLDHPNQRARTIDEDHIGMVKFKGRDDRAYQSVREDIEELVDQAATGTRGASTNIAREDRECIQHLRLTDPRDDKKRIEKTKGGLLESLCRWIFDNNAFQQWRDDQQSRVLWIKGDPGKGKTMLLCGIINELQKKATNQVVYFFCQGTDSRLNSATAVLRGLVYVLVDQQPALVSHIRKKYDKAGKQLFEDLNVWDALSEIFKNMLRDPSLKSTYFIVDALDECTTDLRQLLDLIVQTSSSESRAKWIVSSRNEISIERGLRLGESRTRLSLELKENAEQVSHAVGEYIRHRVSELVEIQNDKRLQEQVREKMQARANGTFLWVSLVIKELKDENLMSWDFLKVIDEMPTELNDLYGRMLEQIERLTRGNPELCRRVLSTVTVAYRPLHLQELHLLSSLPEPAGDTSVYRSTEKIVSMCGSFLTIRDEQVFIVHQSAKEYLEENGGSRLRADGIRQVHMDLGTRSIEAMSSALRQNMYGLDYGFKPEDMRPPQPDPLAPIRYSCVFWADHLTENGESPQSKEPLGDDGIVFAFLKDRLLHWLESLSLLGKLPEGTHLIRKLLHHVQGSSASHQLTEFLEDADKFVRSHSDIIDQAPMQTYGSALAFSPSTSKVRNAQWNYRLPFIQNIAGTRSDWNVLQQTLEGHGDWVTAVFFSPDGKMLASASVDTTVRFWDAATGNERQTLEGHDDWVTAVVFSPDGKTLASASRDRTVRIWDAATGNQRQTLEGHSGPVTAVAFSSDSKMLASASSDTTVRLWDVATGSQRQTLKGHADWVMDVAFSPDGKMLAPASRDTTVRIWDAAAGNQRQTLEGHGGPVTAVAFSPDGKMFASASYDMTVRLWDAATGNQRQTLKGHGHLIMRVAFSPDGRYLRTDYGSRRLSSASSSSEECSDDNPSDHALYVKNEWITLDDVESLWLPPNYRATIVALYGNKVVLGHLSGRLTFLDIKFA</sequence>
<organism evidence="6 7">
    <name type="scientific">Metarhizium robertsii</name>
    <dbReference type="NCBI Taxonomy" id="568076"/>
    <lineage>
        <taxon>Eukaryota</taxon>
        <taxon>Fungi</taxon>
        <taxon>Dikarya</taxon>
        <taxon>Ascomycota</taxon>
        <taxon>Pezizomycotina</taxon>
        <taxon>Sordariomycetes</taxon>
        <taxon>Hypocreomycetidae</taxon>
        <taxon>Hypocreales</taxon>
        <taxon>Clavicipitaceae</taxon>
        <taxon>Metarhizium</taxon>
    </lineage>
</organism>
<comment type="caution">
    <text evidence="6">The sequence shown here is derived from an EMBL/GenBank/DDBJ whole genome shotgun (WGS) entry which is preliminary data.</text>
</comment>
<evidence type="ECO:0000256" key="3">
    <source>
        <dbReference type="PROSITE-ProRule" id="PRU00221"/>
    </source>
</evidence>
<dbReference type="EMBL" id="JELW01000072">
    <property type="protein sequence ID" value="EXU95601.1"/>
    <property type="molecule type" value="Genomic_DNA"/>
</dbReference>
<dbReference type="InterPro" id="IPR019775">
    <property type="entry name" value="WD40_repeat_CS"/>
</dbReference>
<dbReference type="InterPro" id="IPR001680">
    <property type="entry name" value="WD40_rpt"/>
</dbReference>
<feature type="compositionally biased region" description="Polar residues" evidence="4">
    <location>
        <begin position="33"/>
        <end position="47"/>
    </location>
</feature>
<dbReference type="Proteomes" id="UP000030151">
    <property type="component" value="Unassembled WGS sequence"/>
</dbReference>
<dbReference type="SUPFAM" id="SSF52540">
    <property type="entry name" value="P-loop containing nucleoside triphosphate hydrolases"/>
    <property type="match status" value="1"/>
</dbReference>
<dbReference type="PROSITE" id="PS50294">
    <property type="entry name" value="WD_REPEATS_REGION"/>
    <property type="match status" value="5"/>
</dbReference>
<feature type="domain" description="NACHT" evidence="5">
    <location>
        <begin position="460"/>
        <end position="603"/>
    </location>
</feature>
<feature type="repeat" description="WD" evidence="3">
    <location>
        <begin position="1161"/>
        <end position="1202"/>
    </location>
</feature>
<dbReference type="CDD" id="cd00200">
    <property type="entry name" value="WD40"/>
    <property type="match status" value="1"/>
</dbReference>
<dbReference type="InterPro" id="IPR036322">
    <property type="entry name" value="WD40_repeat_dom_sf"/>
</dbReference>
<dbReference type="InterPro" id="IPR029058">
    <property type="entry name" value="AB_hydrolase_fold"/>
</dbReference>
<feature type="repeat" description="WD" evidence="3">
    <location>
        <begin position="1035"/>
        <end position="1076"/>
    </location>
</feature>
<dbReference type="Pfam" id="PF22939">
    <property type="entry name" value="WHD_GPIID"/>
    <property type="match status" value="1"/>
</dbReference>
<reference evidence="6 7" key="1">
    <citation type="submission" date="2014-02" db="EMBL/GenBank/DDBJ databases">
        <title>The genome sequence of the entomopathogenic fungus Metarhizium robertsii ARSEF 2575.</title>
        <authorList>
            <person name="Giuliano Garisto Donzelli B."/>
            <person name="Roe B.A."/>
            <person name="Macmil S.L."/>
            <person name="Krasnoff S.B."/>
            <person name="Gibson D.M."/>
        </authorList>
    </citation>
    <scope>NUCLEOTIDE SEQUENCE [LARGE SCALE GENOMIC DNA]</scope>
    <source>
        <strain evidence="6 7">ARSEF 2575</strain>
    </source>
</reference>
<dbReference type="InterPro" id="IPR020472">
    <property type="entry name" value="WD40_PAC1"/>
</dbReference>
<dbReference type="PANTHER" id="PTHR19848:SF8">
    <property type="entry name" value="F-BOX AND WD REPEAT DOMAIN CONTAINING 7"/>
    <property type="match status" value="1"/>
</dbReference>
<dbReference type="Pfam" id="PF00400">
    <property type="entry name" value="WD40"/>
    <property type="match status" value="6"/>
</dbReference>
<keyword evidence="1 3" id="KW-0853">WD repeat</keyword>
<evidence type="ECO:0000259" key="5">
    <source>
        <dbReference type="PROSITE" id="PS50837"/>
    </source>
</evidence>
<evidence type="ECO:0000256" key="2">
    <source>
        <dbReference type="ARBA" id="ARBA00022737"/>
    </source>
</evidence>
<dbReference type="InterPro" id="IPR056884">
    <property type="entry name" value="NPHP3-like_N"/>
</dbReference>
<dbReference type="InterPro" id="IPR027417">
    <property type="entry name" value="P-loop_NTPase"/>
</dbReference>
<dbReference type="PROSITE" id="PS50082">
    <property type="entry name" value="WD_REPEATS_2"/>
    <property type="match status" value="5"/>
</dbReference>
<feature type="region of interest" description="Disordered" evidence="4">
    <location>
        <begin position="28"/>
        <end position="47"/>
    </location>
</feature>
<dbReference type="PRINTS" id="PR00320">
    <property type="entry name" value="GPROTEINBRPT"/>
</dbReference>
<feature type="repeat" description="WD" evidence="3">
    <location>
        <begin position="1119"/>
        <end position="1160"/>
    </location>
</feature>
<name>A0A014P2L8_9HYPO</name>
<proteinExistence type="predicted"/>
<dbReference type="SUPFAM" id="SSF53474">
    <property type="entry name" value="alpha/beta-Hydrolases"/>
    <property type="match status" value="1"/>
</dbReference>
<accession>A0A014P2L8</accession>
<dbReference type="SUPFAM" id="SSF50978">
    <property type="entry name" value="WD40 repeat-like"/>
    <property type="match status" value="1"/>
</dbReference>
<evidence type="ECO:0000313" key="6">
    <source>
        <dbReference type="EMBL" id="EXU95601.1"/>
    </source>
</evidence>
<dbReference type="HOGENOM" id="CLU_000288_6_16_1"/>
<feature type="repeat" description="WD" evidence="3">
    <location>
        <begin position="993"/>
        <end position="1034"/>
    </location>
</feature>
<dbReference type="Pfam" id="PF24883">
    <property type="entry name" value="NPHP3_N"/>
    <property type="match status" value="1"/>
</dbReference>
<dbReference type="Gene3D" id="3.40.50.300">
    <property type="entry name" value="P-loop containing nucleotide triphosphate hydrolases"/>
    <property type="match status" value="1"/>
</dbReference>
<dbReference type="PROSITE" id="PS00678">
    <property type="entry name" value="WD_REPEATS_1"/>
    <property type="match status" value="3"/>
</dbReference>
<dbReference type="OrthoDB" id="4961336at2759"/>
<dbReference type="FunFam" id="3.40.50.300:FF:001638">
    <property type="entry name" value="NACHT and WD40 domain protein"/>
    <property type="match status" value="1"/>
</dbReference>
<dbReference type="GO" id="GO:0035097">
    <property type="term" value="C:histone methyltransferase complex"/>
    <property type="evidence" value="ECO:0007669"/>
    <property type="project" value="UniProtKB-ARBA"/>
</dbReference>
<keyword evidence="2" id="KW-0677">Repeat</keyword>
<dbReference type="PROSITE" id="PS50837">
    <property type="entry name" value="NACHT"/>
    <property type="match status" value="1"/>
</dbReference>
<dbReference type="Gene3D" id="3.40.50.1820">
    <property type="entry name" value="alpha/beta hydrolase"/>
    <property type="match status" value="1"/>
</dbReference>
<evidence type="ECO:0000256" key="1">
    <source>
        <dbReference type="ARBA" id="ARBA00022574"/>
    </source>
</evidence>
<dbReference type="SMART" id="SM00320">
    <property type="entry name" value="WD40"/>
    <property type="match status" value="6"/>
</dbReference>
<dbReference type="FunFam" id="2.130.10.10:FF:000228">
    <property type="entry name" value="COMPASS-like H3K4 histone methylase component WDR5A"/>
    <property type="match status" value="1"/>
</dbReference>
<dbReference type="InterPro" id="IPR054471">
    <property type="entry name" value="GPIID_WHD"/>
</dbReference>
<dbReference type="InterPro" id="IPR015943">
    <property type="entry name" value="WD40/YVTN_repeat-like_dom_sf"/>
</dbReference>
<gene>
    <name evidence="6" type="ORF">X797_011317</name>
</gene>
<evidence type="ECO:0000256" key="4">
    <source>
        <dbReference type="SAM" id="MobiDB-lite"/>
    </source>
</evidence>
<dbReference type="PANTHER" id="PTHR19848">
    <property type="entry name" value="WD40 REPEAT PROTEIN"/>
    <property type="match status" value="1"/>
</dbReference>
<evidence type="ECO:0000313" key="7">
    <source>
        <dbReference type="Proteomes" id="UP000030151"/>
    </source>
</evidence>
<dbReference type="Gene3D" id="2.130.10.10">
    <property type="entry name" value="YVTN repeat-like/Quinoprotein amine dehydrogenase"/>
    <property type="match status" value="3"/>
</dbReference>
<feature type="repeat" description="WD" evidence="3">
    <location>
        <begin position="1077"/>
        <end position="1118"/>
    </location>
</feature>
<protein>
    <submittedName>
        <fullName evidence="6">NACHT, WD40 repeat and G-beta repeat domain protein</fullName>
    </submittedName>
</protein>